<evidence type="ECO:0000256" key="1">
    <source>
        <dbReference type="SAM" id="SignalP"/>
    </source>
</evidence>
<sequence length="228" mass="23530">MPASVPVRRLRVTAAAALVPLAALAGCAGLGQPQAYDQPGINGLVIPSASPDPDDFVDVVDNPWLPLEPGDTARYDVTEDGVDLGSIETAVLDGPTEIGGLEATGVTTAYDVDGTTDITTRYYAQDAAGNVWVVGADAGGPGRGDWRAGEDGAEAGLVMPAHLRIGDGWIASAVPSLPEASRQVEELSSGMVQMLDEVDTTTRSVYEKGVGLVSIEDLDGGRTTVLVR</sequence>
<organism evidence="2 3">
    <name type="scientific">Nocardioides baculatus</name>
    <dbReference type="NCBI Taxonomy" id="2801337"/>
    <lineage>
        <taxon>Bacteria</taxon>
        <taxon>Bacillati</taxon>
        <taxon>Actinomycetota</taxon>
        <taxon>Actinomycetes</taxon>
        <taxon>Propionibacteriales</taxon>
        <taxon>Nocardioidaceae</taxon>
        <taxon>Nocardioides</taxon>
    </lineage>
</organism>
<keyword evidence="3" id="KW-1185">Reference proteome</keyword>
<comment type="caution">
    <text evidence="2">The sequence shown here is derived from an EMBL/GenBank/DDBJ whole genome shotgun (WGS) entry which is preliminary data.</text>
</comment>
<dbReference type="RefSeq" id="WP_201937771.1">
    <property type="nucleotide sequence ID" value="NZ_JAERSG010000004.1"/>
</dbReference>
<feature type="signal peptide" evidence="1">
    <location>
        <begin position="1"/>
        <end position="25"/>
    </location>
</feature>
<accession>A0ABS1LAL2</accession>
<evidence type="ECO:0000313" key="2">
    <source>
        <dbReference type="EMBL" id="MBL0748719.1"/>
    </source>
</evidence>
<protein>
    <submittedName>
        <fullName evidence="2">Uncharacterized protein</fullName>
    </submittedName>
</protein>
<reference evidence="2 3" key="1">
    <citation type="submission" date="2021-01" db="EMBL/GenBank/DDBJ databases">
        <title>Genome seq and assembly of Nocardiodes sp. G10.</title>
        <authorList>
            <person name="Chhetri G."/>
        </authorList>
    </citation>
    <scope>NUCLEOTIDE SEQUENCE [LARGE SCALE GENOMIC DNA]</scope>
    <source>
        <strain evidence="2 3">G10</strain>
    </source>
</reference>
<dbReference type="Proteomes" id="UP000636918">
    <property type="component" value="Unassembled WGS sequence"/>
</dbReference>
<dbReference type="EMBL" id="JAERSG010000004">
    <property type="protein sequence ID" value="MBL0748719.1"/>
    <property type="molecule type" value="Genomic_DNA"/>
</dbReference>
<proteinExistence type="predicted"/>
<keyword evidence="1" id="KW-0732">Signal</keyword>
<evidence type="ECO:0000313" key="3">
    <source>
        <dbReference type="Proteomes" id="UP000636918"/>
    </source>
</evidence>
<name>A0ABS1LAL2_9ACTN</name>
<gene>
    <name evidence="2" type="ORF">JI751_13955</name>
</gene>
<feature type="chain" id="PRO_5045952193" evidence="1">
    <location>
        <begin position="26"/>
        <end position="228"/>
    </location>
</feature>